<dbReference type="OrthoDB" id="9783299at2"/>
<dbReference type="PROSITE" id="PS51257">
    <property type="entry name" value="PROKAR_LIPOPROTEIN"/>
    <property type="match status" value="1"/>
</dbReference>
<gene>
    <name evidence="2" type="ORF">FDP08_17570</name>
</gene>
<dbReference type="EMBL" id="SZYH01000002">
    <property type="protein sequence ID" value="TKV64224.1"/>
    <property type="molecule type" value="Genomic_DNA"/>
</dbReference>
<dbReference type="RefSeq" id="WP_137437588.1">
    <property type="nucleotide sequence ID" value="NZ_JANRHC010000003.1"/>
</dbReference>
<proteinExistence type="predicted"/>
<dbReference type="Proteomes" id="UP000308488">
    <property type="component" value="Unassembled WGS sequence"/>
</dbReference>
<name>A0A4U6QT92_9GAMM</name>
<organism evidence="2 3">
    <name type="scientific">Marinobacter panjinensis</name>
    <dbReference type="NCBI Taxonomy" id="2576384"/>
    <lineage>
        <taxon>Bacteria</taxon>
        <taxon>Pseudomonadati</taxon>
        <taxon>Pseudomonadota</taxon>
        <taxon>Gammaproteobacteria</taxon>
        <taxon>Pseudomonadales</taxon>
        <taxon>Marinobacteraceae</taxon>
        <taxon>Marinobacter</taxon>
    </lineage>
</organism>
<dbReference type="InterPro" id="IPR025510">
    <property type="entry name" value="DUF4397"/>
</dbReference>
<feature type="domain" description="DUF4397" evidence="1">
    <location>
        <begin position="36"/>
        <end position="149"/>
    </location>
</feature>
<comment type="caution">
    <text evidence="2">The sequence shown here is derived from an EMBL/GenBank/DDBJ whole genome shotgun (WGS) entry which is preliminary data.</text>
</comment>
<dbReference type="Pfam" id="PF14344">
    <property type="entry name" value="DUF4397"/>
    <property type="match status" value="2"/>
</dbReference>
<accession>A0A4U6QT92</accession>
<evidence type="ECO:0000313" key="2">
    <source>
        <dbReference type="EMBL" id="TKV64224.1"/>
    </source>
</evidence>
<protein>
    <submittedName>
        <fullName evidence="2">DUF4397 domain-containing protein</fullName>
    </submittedName>
</protein>
<evidence type="ECO:0000259" key="1">
    <source>
        <dbReference type="Pfam" id="PF14344"/>
    </source>
</evidence>
<keyword evidence="3" id="KW-1185">Reference proteome</keyword>
<evidence type="ECO:0000313" key="3">
    <source>
        <dbReference type="Proteomes" id="UP000308488"/>
    </source>
</evidence>
<reference evidence="2 3" key="1">
    <citation type="submission" date="2019-05" db="EMBL/GenBank/DDBJ databases">
        <title>Marinobacter panjinensis sp. nov., a moderately halophilic bacterium isolated from sea tidal flat environment.</title>
        <authorList>
            <person name="Yang W."/>
            <person name="An M."/>
            <person name="He W."/>
            <person name="Luo X."/>
            <person name="Zhu L."/>
            <person name="Chen G."/>
            <person name="Zhang Y."/>
            <person name="Wang Y."/>
        </authorList>
    </citation>
    <scope>NUCLEOTIDE SEQUENCE [LARGE SCALE GENOMIC DNA]</scope>
    <source>
        <strain evidence="2 3">PJ-16</strain>
    </source>
</reference>
<dbReference type="AlphaFoldDB" id="A0A4U6QT92"/>
<sequence length="474" mass="47875">MTSKYALPVAVAGSIVLAGCFDSSSSSSDPAPITTQVRVIHGVSDAPAVNVGIDGDVAIAGADFKQAAILNPAVGSYSVTVDGLLPGSETVTVIGPADLTFEEGISYDIIASGSVGADTVAPILLSDNGERSNPDSVRLRVAHLSPAAQQAAGGAVDVYLTPASAGDALPADPNFSFSFGDDVGPLEVGADTYRIRVTPENSDVVVYDSGGVPLASGADLLIGAVDNTVFGDSPVSLLVVDGGETLELLDVDTGAGLRAAHNSSDAGEVDVYLNTEPDGTSAAVTALAFGETVPSVASTGSYVGLDVGDNRLAITATGGTDAVIDETIDFANGQLLTILAAGSINTEIEPLVFPDDNRRIATAAKLRVIHGAVEAPVVDVYLLPTVDTGAGDTMIGNAEPALPDFAYGKSSGYLQVAADDYVVVITDTDGNELFKSGSLTLEAGGVYGAVARLNPEPASTATVTLLDDFVQAQN</sequence>
<feature type="domain" description="DUF4397" evidence="1">
    <location>
        <begin position="256"/>
        <end position="381"/>
    </location>
</feature>